<proteinExistence type="predicted"/>
<feature type="signal peptide" evidence="1">
    <location>
        <begin position="1"/>
        <end position="15"/>
    </location>
</feature>
<evidence type="ECO:0000256" key="1">
    <source>
        <dbReference type="SAM" id="SignalP"/>
    </source>
</evidence>
<dbReference type="AlphaFoldDB" id="A0A316CA38"/>
<dbReference type="PROSITE" id="PS51257">
    <property type="entry name" value="PROKAR_LIPOPROTEIN"/>
    <property type="match status" value="1"/>
</dbReference>
<feature type="domain" description="Glycine zipper" evidence="2">
    <location>
        <begin position="23"/>
        <end position="62"/>
    </location>
</feature>
<dbReference type="Proteomes" id="UP000245396">
    <property type="component" value="Unassembled WGS sequence"/>
</dbReference>
<accession>A0A316CA38</accession>
<evidence type="ECO:0000313" key="3">
    <source>
        <dbReference type="EMBL" id="PWJ85936.1"/>
    </source>
</evidence>
<name>A0A316CA38_PSESE</name>
<keyword evidence="4" id="KW-1185">Reference proteome</keyword>
<gene>
    <name evidence="3" type="ORF">C7441_102386</name>
</gene>
<evidence type="ECO:0000259" key="2">
    <source>
        <dbReference type="Pfam" id="PF13488"/>
    </source>
</evidence>
<dbReference type="Pfam" id="PF13488">
    <property type="entry name" value="Gly-zipper_Omp"/>
    <property type="match status" value="1"/>
</dbReference>
<dbReference type="EMBL" id="QGGG01000002">
    <property type="protein sequence ID" value="PWJ85936.1"/>
    <property type="molecule type" value="Genomic_DNA"/>
</dbReference>
<dbReference type="STRING" id="1192868.GCA_000304395_03620"/>
<keyword evidence="1" id="KW-0732">Signal</keyword>
<sequence length="88" mass="8811">MRNVLFALAATAALAACTPTEQGAFIGGATGAAVGGAVSGDVGGALIGGAIGATAGALIGRASEPGRCYFRDRHGRRYVARCPRGYRW</sequence>
<feature type="chain" id="PRO_5016356653" evidence="1">
    <location>
        <begin position="16"/>
        <end position="88"/>
    </location>
</feature>
<organism evidence="3 4">
    <name type="scientific">Pseudaminobacter salicylatoxidans</name>
    <dbReference type="NCBI Taxonomy" id="93369"/>
    <lineage>
        <taxon>Bacteria</taxon>
        <taxon>Pseudomonadati</taxon>
        <taxon>Pseudomonadota</taxon>
        <taxon>Alphaproteobacteria</taxon>
        <taxon>Hyphomicrobiales</taxon>
        <taxon>Phyllobacteriaceae</taxon>
        <taxon>Pseudaminobacter</taxon>
    </lineage>
</organism>
<comment type="caution">
    <text evidence="3">The sequence shown here is derived from an EMBL/GenBank/DDBJ whole genome shotgun (WGS) entry which is preliminary data.</text>
</comment>
<evidence type="ECO:0000313" key="4">
    <source>
        <dbReference type="Proteomes" id="UP000245396"/>
    </source>
</evidence>
<dbReference type="InterPro" id="IPR039567">
    <property type="entry name" value="Gly-zipper"/>
</dbReference>
<reference evidence="3 4" key="1">
    <citation type="submission" date="2018-05" db="EMBL/GenBank/DDBJ databases">
        <title>Genomic Encyclopedia of Type Strains, Phase IV (KMG-IV): sequencing the most valuable type-strain genomes for metagenomic binning, comparative biology and taxonomic classification.</title>
        <authorList>
            <person name="Goeker M."/>
        </authorList>
    </citation>
    <scope>NUCLEOTIDE SEQUENCE [LARGE SCALE GENOMIC DNA]</scope>
    <source>
        <strain evidence="3 4">DSM 6986</strain>
    </source>
</reference>
<dbReference type="RefSeq" id="WP_109611855.1">
    <property type="nucleotide sequence ID" value="NZ_QGGG01000002.1"/>
</dbReference>
<protein>
    <submittedName>
        <fullName evidence="3">Outer membrane protein with glycine zipper</fullName>
    </submittedName>
</protein>